<dbReference type="RefSeq" id="WP_013705281.1">
    <property type="nucleotide sequence ID" value="NC_015388.1"/>
</dbReference>
<dbReference type="InterPro" id="IPR047596">
    <property type="entry name" value="OMPdecase_bac"/>
</dbReference>
<keyword evidence="4 7" id="KW-0665">Pyrimidine biosynthesis</keyword>
<evidence type="ECO:0000256" key="9">
    <source>
        <dbReference type="PIRSR" id="PIRSR614732-2"/>
    </source>
</evidence>
<feature type="active site" description="For OMPdecase activity" evidence="8">
    <location>
        <position position="64"/>
    </location>
</feature>
<feature type="binding site" evidence="7 9">
    <location>
        <position position="182"/>
    </location>
    <ligand>
        <name>substrate</name>
    </ligand>
</feature>
<dbReference type="UniPathway" id="UPA00070">
    <property type="reaction ID" value="UER00120"/>
</dbReference>
<feature type="binding site" evidence="7 9">
    <location>
        <position position="34"/>
    </location>
    <ligand>
        <name>substrate</name>
    </ligand>
</feature>
<dbReference type="HAMAP" id="MF_01200_B">
    <property type="entry name" value="OMPdecase_type1_B"/>
    <property type="match status" value="1"/>
</dbReference>
<dbReference type="AlphaFoldDB" id="F2NEH8"/>
<evidence type="ECO:0000256" key="5">
    <source>
        <dbReference type="ARBA" id="ARBA00023239"/>
    </source>
</evidence>
<gene>
    <name evidence="7" type="primary">pyrF</name>
    <name evidence="12" type="ordered locus">Desac_0277</name>
</gene>
<dbReference type="SMART" id="SM00934">
    <property type="entry name" value="OMPdecase"/>
    <property type="match status" value="1"/>
</dbReference>
<dbReference type="InterPro" id="IPR011060">
    <property type="entry name" value="RibuloseP-bd_barrel"/>
</dbReference>
<dbReference type="STRING" id="880072.Desac_0277"/>
<dbReference type="Gene3D" id="3.20.20.70">
    <property type="entry name" value="Aldolase class I"/>
    <property type="match status" value="1"/>
</dbReference>
<dbReference type="SUPFAM" id="SSF51366">
    <property type="entry name" value="Ribulose-phoshate binding barrel"/>
    <property type="match status" value="1"/>
</dbReference>
<comment type="similarity">
    <text evidence="7">Belongs to the OMP decarboxylase family. Type 1 subfamily.</text>
</comment>
<comment type="subunit">
    <text evidence="7">Homodimer.</text>
</comment>
<feature type="binding site" evidence="7">
    <location>
        <begin position="62"/>
        <end position="71"/>
    </location>
    <ligand>
        <name>substrate</name>
    </ligand>
</feature>
<dbReference type="InterPro" id="IPR001754">
    <property type="entry name" value="OMPdeCOase_dom"/>
</dbReference>
<comment type="catalytic activity">
    <reaction evidence="6 7 10">
        <text>orotidine 5'-phosphate + H(+) = UMP + CO2</text>
        <dbReference type="Rhea" id="RHEA:11596"/>
        <dbReference type="ChEBI" id="CHEBI:15378"/>
        <dbReference type="ChEBI" id="CHEBI:16526"/>
        <dbReference type="ChEBI" id="CHEBI:57538"/>
        <dbReference type="ChEBI" id="CHEBI:57865"/>
        <dbReference type="EC" id="4.1.1.23"/>
    </reaction>
</comment>
<evidence type="ECO:0000259" key="11">
    <source>
        <dbReference type="SMART" id="SM00934"/>
    </source>
</evidence>
<dbReference type="CDD" id="cd04725">
    <property type="entry name" value="OMP_decarboxylase_like"/>
    <property type="match status" value="1"/>
</dbReference>
<comment type="function">
    <text evidence="1 7">Catalyzes the decarboxylation of orotidine 5'-monophosphate (OMP) to uridine 5'-monophosphate (UMP).</text>
</comment>
<evidence type="ECO:0000313" key="12">
    <source>
        <dbReference type="EMBL" id="AEB08168.1"/>
    </source>
</evidence>
<dbReference type="Proteomes" id="UP000000483">
    <property type="component" value="Chromosome"/>
</dbReference>
<feature type="binding site" evidence="7 9">
    <location>
        <position position="193"/>
    </location>
    <ligand>
        <name>substrate</name>
    </ligand>
</feature>
<feature type="binding site" evidence="7 9">
    <location>
        <position position="214"/>
    </location>
    <ligand>
        <name>substrate</name>
    </ligand>
</feature>
<evidence type="ECO:0000313" key="13">
    <source>
        <dbReference type="Proteomes" id="UP000000483"/>
    </source>
</evidence>
<evidence type="ECO:0000256" key="6">
    <source>
        <dbReference type="ARBA" id="ARBA00049157"/>
    </source>
</evidence>
<feature type="domain" description="Orotidine 5'-phosphate decarboxylase" evidence="11">
    <location>
        <begin position="6"/>
        <end position="229"/>
    </location>
</feature>
<evidence type="ECO:0000256" key="3">
    <source>
        <dbReference type="ARBA" id="ARBA00022793"/>
    </source>
</evidence>
<feature type="binding site" evidence="7 9">
    <location>
        <position position="117"/>
    </location>
    <ligand>
        <name>substrate</name>
    </ligand>
</feature>
<reference evidence="13" key="2">
    <citation type="submission" date="2011-03" db="EMBL/GenBank/DDBJ databases">
        <title>The complete genome of Desulfobacca acetoxidans DSM 11109.</title>
        <authorList>
            <consortium name="US DOE Joint Genome Institute (JGI-PGF)"/>
            <person name="Lucas S."/>
            <person name="Copeland A."/>
            <person name="Lapidus A."/>
            <person name="Bruce D."/>
            <person name="Goodwin L."/>
            <person name="Pitluck S."/>
            <person name="Peters L."/>
            <person name="Kyrpides N."/>
            <person name="Mavromatis K."/>
            <person name="Ivanova N."/>
            <person name="Ovchinnikova G."/>
            <person name="Teshima H."/>
            <person name="Detter J.C."/>
            <person name="Han C."/>
            <person name="Land M."/>
            <person name="Hauser L."/>
            <person name="Markowitz V."/>
            <person name="Cheng J.-F."/>
            <person name="Hugenholtz P."/>
            <person name="Woyke T."/>
            <person name="Wu D."/>
            <person name="Spring S."/>
            <person name="Schueler E."/>
            <person name="Brambilla E."/>
            <person name="Klenk H.-P."/>
            <person name="Eisen J.A."/>
        </authorList>
    </citation>
    <scope>NUCLEOTIDE SEQUENCE [LARGE SCALE GENOMIC DNA]</scope>
    <source>
        <strain evidence="13">ATCC 700848 / DSM 11109 / ASRB2</strain>
    </source>
</reference>
<feature type="active site" description="Proton donor" evidence="7">
    <location>
        <position position="64"/>
    </location>
</feature>
<dbReference type="GO" id="GO:0004590">
    <property type="term" value="F:orotidine-5'-phosphate decarboxylase activity"/>
    <property type="evidence" value="ECO:0007669"/>
    <property type="project" value="UniProtKB-UniRule"/>
</dbReference>
<keyword evidence="3 7" id="KW-0210">Decarboxylase</keyword>
<dbReference type="InterPro" id="IPR014732">
    <property type="entry name" value="OMPdecase"/>
</dbReference>
<keyword evidence="13" id="KW-1185">Reference proteome</keyword>
<evidence type="ECO:0000256" key="4">
    <source>
        <dbReference type="ARBA" id="ARBA00022975"/>
    </source>
</evidence>
<evidence type="ECO:0000256" key="10">
    <source>
        <dbReference type="RuleBase" id="RU000512"/>
    </source>
</evidence>
<proteinExistence type="inferred from homology"/>
<dbReference type="Pfam" id="PF00215">
    <property type="entry name" value="OMPdecase"/>
    <property type="match status" value="1"/>
</dbReference>
<organism evidence="12 13">
    <name type="scientific">Desulfobacca acetoxidans (strain ATCC 700848 / DSM 11109 / ASRB2)</name>
    <dbReference type="NCBI Taxonomy" id="880072"/>
    <lineage>
        <taxon>Bacteria</taxon>
        <taxon>Pseudomonadati</taxon>
        <taxon>Thermodesulfobacteriota</taxon>
        <taxon>Desulfobaccia</taxon>
        <taxon>Desulfobaccales</taxon>
        <taxon>Desulfobaccaceae</taxon>
        <taxon>Desulfobacca</taxon>
    </lineage>
</organism>
<dbReference type="InterPro" id="IPR018089">
    <property type="entry name" value="OMPdecase_AS"/>
</dbReference>
<dbReference type="GO" id="GO:0005829">
    <property type="term" value="C:cytosol"/>
    <property type="evidence" value="ECO:0007669"/>
    <property type="project" value="TreeGrafter"/>
</dbReference>
<feature type="active site" description="For OMPdecase activity" evidence="8">
    <location>
        <position position="67"/>
    </location>
</feature>
<dbReference type="GO" id="GO:0044205">
    <property type="term" value="P:'de novo' UMP biosynthetic process"/>
    <property type="evidence" value="ECO:0007669"/>
    <property type="project" value="UniProtKB-UniRule"/>
</dbReference>
<sequence>MEAKKRLIFPLDAPDGKQARQLIRLLQNEVGLFKVGLELFVAEGPQFFRTMAAEAGTDFFLDLKFHDIPETMSRALKNLFSGVALTTIHCDQGARLLRAVQETQDRGINVLGVTVLTSIDGKDLLAAGIDPRYANPPRELVLLRAGLAKAAGCSGVVCSGQEAQVVKERFGSDFIVVCPGIRPEWSVAPEDDQKRIMTPSEAIKAGADYIVVGRPIRLAADSVAAARMVVAEIAAALQ</sequence>
<keyword evidence="5 7" id="KW-0456">Lyase</keyword>
<feature type="binding site" evidence="7 9">
    <location>
        <position position="213"/>
    </location>
    <ligand>
        <name>substrate</name>
    </ligand>
</feature>
<dbReference type="NCBIfam" id="TIGR01740">
    <property type="entry name" value="pyrF"/>
    <property type="match status" value="1"/>
</dbReference>
<dbReference type="KEGG" id="dao:Desac_0277"/>
<dbReference type="PANTHER" id="PTHR32119:SF2">
    <property type="entry name" value="OROTIDINE 5'-PHOSPHATE DECARBOXYLASE"/>
    <property type="match status" value="1"/>
</dbReference>
<evidence type="ECO:0000256" key="2">
    <source>
        <dbReference type="ARBA" id="ARBA00004861"/>
    </source>
</evidence>
<evidence type="ECO:0000256" key="8">
    <source>
        <dbReference type="PIRSR" id="PIRSR614732-1"/>
    </source>
</evidence>
<evidence type="ECO:0000256" key="7">
    <source>
        <dbReference type="HAMAP-Rule" id="MF_01200"/>
    </source>
</evidence>
<protein>
    <recommendedName>
        <fullName evidence="7">Orotidine 5'-phosphate decarboxylase</fullName>
        <ecNumber evidence="7">4.1.1.23</ecNumber>
    </recommendedName>
    <alternativeName>
        <fullName evidence="7">OMP decarboxylase</fullName>
        <shortName evidence="7">OMPDCase</shortName>
        <shortName evidence="7">OMPdecase</shortName>
    </alternativeName>
</protein>
<name>F2NEH8_DESAR</name>
<dbReference type="EC" id="4.1.1.23" evidence="7"/>
<dbReference type="InterPro" id="IPR013785">
    <property type="entry name" value="Aldolase_TIM"/>
</dbReference>
<dbReference type="EMBL" id="CP002629">
    <property type="protein sequence ID" value="AEB08168.1"/>
    <property type="molecule type" value="Genomic_DNA"/>
</dbReference>
<dbReference type="eggNOG" id="COG0284">
    <property type="taxonomic scope" value="Bacteria"/>
</dbReference>
<accession>F2NEH8</accession>
<feature type="binding site" evidence="7 9">
    <location>
        <position position="12"/>
    </location>
    <ligand>
        <name>substrate</name>
    </ligand>
</feature>
<dbReference type="GO" id="GO:0006207">
    <property type="term" value="P:'de novo' pyrimidine nucleobase biosynthetic process"/>
    <property type="evidence" value="ECO:0007669"/>
    <property type="project" value="InterPro"/>
</dbReference>
<comment type="pathway">
    <text evidence="2 7 10">Pyrimidine metabolism; UMP biosynthesis via de novo pathway; UMP from orotate: step 2/2.</text>
</comment>
<reference evidence="12 13" key="1">
    <citation type="journal article" date="2011" name="Stand. Genomic Sci.">
        <title>Complete genome sequence of the acetate-degrading sulfate reducer Desulfobacca acetoxidans type strain (ASRB2).</title>
        <authorList>
            <person name="Goker M."/>
            <person name="Teshima H."/>
            <person name="Lapidus A."/>
            <person name="Nolan M."/>
            <person name="Lucas S."/>
            <person name="Hammon N."/>
            <person name="Deshpande S."/>
            <person name="Cheng J.F."/>
            <person name="Tapia R."/>
            <person name="Han C."/>
            <person name="Goodwin L."/>
            <person name="Pitluck S."/>
            <person name="Huntemann M."/>
            <person name="Liolios K."/>
            <person name="Ivanova N."/>
            <person name="Pagani I."/>
            <person name="Mavromatis K."/>
            <person name="Ovchinikova G."/>
            <person name="Pati A."/>
            <person name="Chen A."/>
            <person name="Palaniappan K."/>
            <person name="Land M."/>
            <person name="Hauser L."/>
            <person name="Brambilla E.M."/>
            <person name="Rohde M."/>
            <person name="Spring S."/>
            <person name="Detter J.C."/>
            <person name="Woyke T."/>
            <person name="Bristow J."/>
            <person name="Eisen J.A."/>
            <person name="Markowitz V."/>
            <person name="Hugenholtz P."/>
            <person name="Kyrpides N.C."/>
            <person name="Klenk H.P."/>
        </authorList>
    </citation>
    <scope>NUCLEOTIDE SEQUENCE [LARGE SCALE GENOMIC DNA]</scope>
    <source>
        <strain evidence="13">ATCC 700848 / DSM 11109 / ASRB2</strain>
    </source>
</reference>
<evidence type="ECO:0000256" key="1">
    <source>
        <dbReference type="ARBA" id="ARBA00002356"/>
    </source>
</evidence>
<dbReference type="PROSITE" id="PS00156">
    <property type="entry name" value="OMPDECASE"/>
    <property type="match status" value="1"/>
</dbReference>
<dbReference type="PANTHER" id="PTHR32119">
    <property type="entry name" value="OROTIDINE 5'-PHOSPHATE DECARBOXYLASE"/>
    <property type="match status" value="1"/>
</dbReference>
<dbReference type="NCBIfam" id="NF001273">
    <property type="entry name" value="PRK00230.1"/>
    <property type="match status" value="1"/>
</dbReference>
<dbReference type="OrthoDB" id="9806203at2"/>
<feature type="active site" description="For OMPdecase activity" evidence="8">
    <location>
        <position position="62"/>
    </location>
</feature>
<dbReference type="HOGENOM" id="CLU_067069_1_0_7"/>